<name>A0A9X2LHQ1_9ACTN</name>
<organism evidence="2 3">
    <name type="scientific">Streptomyces telluris</name>
    <dbReference type="NCBI Taxonomy" id="2720021"/>
    <lineage>
        <taxon>Bacteria</taxon>
        <taxon>Bacillati</taxon>
        <taxon>Actinomycetota</taxon>
        <taxon>Actinomycetes</taxon>
        <taxon>Kitasatosporales</taxon>
        <taxon>Streptomycetaceae</taxon>
        <taxon>Streptomyces</taxon>
    </lineage>
</organism>
<feature type="transmembrane region" description="Helical" evidence="1">
    <location>
        <begin position="189"/>
        <end position="210"/>
    </location>
</feature>
<dbReference type="EMBL" id="JANIID010000014">
    <property type="protein sequence ID" value="MCQ8771445.1"/>
    <property type="molecule type" value="Genomic_DNA"/>
</dbReference>
<accession>A0A9X2LHQ1</accession>
<feature type="transmembrane region" description="Helical" evidence="1">
    <location>
        <begin position="149"/>
        <end position="177"/>
    </location>
</feature>
<keyword evidence="1" id="KW-1133">Transmembrane helix</keyword>
<feature type="transmembrane region" description="Helical" evidence="1">
    <location>
        <begin position="124"/>
        <end position="143"/>
    </location>
</feature>
<feature type="transmembrane region" description="Helical" evidence="1">
    <location>
        <begin position="82"/>
        <end position="103"/>
    </location>
</feature>
<evidence type="ECO:0000313" key="3">
    <source>
        <dbReference type="Proteomes" id="UP001142374"/>
    </source>
</evidence>
<proteinExistence type="predicted"/>
<reference evidence="2" key="1">
    <citation type="submission" date="2022-06" db="EMBL/GenBank/DDBJ databases">
        <title>WGS of actinobacteria.</title>
        <authorList>
            <person name="Thawai C."/>
        </authorList>
    </citation>
    <scope>NUCLEOTIDE SEQUENCE</scope>
    <source>
        <strain evidence="2">AA8</strain>
    </source>
</reference>
<gene>
    <name evidence="2" type="ORF">NQU55_16985</name>
</gene>
<comment type="caution">
    <text evidence="2">The sequence shown here is derived from an EMBL/GenBank/DDBJ whole genome shotgun (WGS) entry which is preliminary data.</text>
</comment>
<keyword evidence="3" id="KW-1185">Reference proteome</keyword>
<feature type="transmembrane region" description="Helical" evidence="1">
    <location>
        <begin position="50"/>
        <end position="70"/>
    </location>
</feature>
<evidence type="ECO:0000256" key="1">
    <source>
        <dbReference type="SAM" id="Phobius"/>
    </source>
</evidence>
<dbReference type="RefSeq" id="WP_168091279.1">
    <property type="nucleotide sequence ID" value="NZ_JAATER010000018.1"/>
</dbReference>
<keyword evidence="1" id="KW-0472">Membrane</keyword>
<protein>
    <submittedName>
        <fullName evidence="2">Uncharacterized protein</fullName>
    </submittedName>
</protein>
<feature type="transmembrane region" description="Helical" evidence="1">
    <location>
        <begin position="222"/>
        <end position="244"/>
    </location>
</feature>
<evidence type="ECO:0000313" key="2">
    <source>
        <dbReference type="EMBL" id="MCQ8771445.1"/>
    </source>
</evidence>
<sequence>MALRQLLAFGGSTWLGGVRHARRHANSIFATAGPGRTTDPSIGRVQTARAVVGALTTFGLVSVYGVDGGWSAVFEDGLTKLFAAPLVLLLVGPLVIAGFIWYVPPQHRPVLRSRLRYPLKAIGWYLGVPLGTIAGYTIVTLLLKATQGIFAAQAVISLFVLIVALPFTIWAAAFLFFSSGAAARYAFNTADVHAALPAVLTAVLVWVLNIVQLGDGLPNGPLAVQIAAFLGGPLSVTAVSVWELHVLRTRHNVRVRG</sequence>
<keyword evidence="1" id="KW-0812">Transmembrane</keyword>
<dbReference type="AlphaFoldDB" id="A0A9X2LHQ1"/>
<dbReference type="Proteomes" id="UP001142374">
    <property type="component" value="Unassembled WGS sequence"/>
</dbReference>